<proteinExistence type="predicted"/>
<evidence type="ECO:0000256" key="1">
    <source>
        <dbReference type="SAM" id="MobiDB-lite"/>
    </source>
</evidence>
<accession>A0ABM3QVJ0</accession>
<dbReference type="InterPro" id="IPR044824">
    <property type="entry name" value="MAIN-like"/>
</dbReference>
<dbReference type="InterPro" id="IPR019557">
    <property type="entry name" value="AminoTfrase-like_pln_mobile"/>
</dbReference>
<dbReference type="Proteomes" id="UP000813463">
    <property type="component" value="Chromosome 6"/>
</dbReference>
<dbReference type="Pfam" id="PF10536">
    <property type="entry name" value="PMD"/>
    <property type="match status" value="1"/>
</dbReference>
<reference evidence="4" key="2">
    <citation type="submission" date="2025-08" db="UniProtKB">
        <authorList>
            <consortium name="RefSeq"/>
        </authorList>
    </citation>
    <scope>IDENTIFICATION</scope>
    <source>
        <tissue evidence="4">Leaf</tissue>
    </source>
</reference>
<evidence type="ECO:0000313" key="4">
    <source>
        <dbReference type="RefSeq" id="XP_056687391.1"/>
    </source>
</evidence>
<evidence type="ECO:0000259" key="2">
    <source>
        <dbReference type="Pfam" id="PF10536"/>
    </source>
</evidence>
<name>A0ABM3QVJ0_SPIOL</name>
<dbReference type="PANTHER" id="PTHR46033">
    <property type="entry name" value="PROTEIN MAIN-LIKE 2"/>
    <property type="match status" value="1"/>
</dbReference>
<gene>
    <name evidence="4" type="primary">LOC130462669</name>
</gene>
<dbReference type="GeneID" id="130462669"/>
<evidence type="ECO:0000313" key="3">
    <source>
        <dbReference type="Proteomes" id="UP000813463"/>
    </source>
</evidence>
<feature type="compositionally biased region" description="Basic residues" evidence="1">
    <location>
        <begin position="400"/>
        <end position="411"/>
    </location>
</feature>
<protein>
    <recommendedName>
        <fullName evidence="2">Aminotransferase-like plant mobile domain-containing protein</fullName>
    </recommendedName>
</protein>
<sequence length="542" mass="61082">MSIPPFSLQRAVRRWLRTLTPTEKALLKEYHLEALLGLQQINIDYNFLHAALSFWDSDHHVFVFRGNEICPLPDDFAAILGYPTNATPATPGTIEEGKTTIGAFLGLDANMLAEFVVGDEVVLAKLVKHHFRPSKNMTEHKLNIRALVFCLLNHYLLSNNNGEFGDIRLIPLISQMESCYSIMPLVVAKTLLSADELKKNAKSEYFKGSPLLLQIWLMERLRLLETPADPKHYRPIALGNRKYLHRAQDEAEWASFFTHGICSIKWVVPWWGLTTMTGGSDVSVYVSLLGLSRPIYIFPYRVMRQYGLRQTIPFSDTVPPKVAAFSQARVQAWAKYYDGLPRWAVATNGFVGLSENYKLWMSSDDKAVRTEARNGEPAELLIPRIRVRYEGRDSANPRTHGIKTVKARPDRKRKEVPPRSSSRPKKMPNMKGPAVAKRNASSRGDRRRNNVWVRRAQPPVETVTNPIDVDNPSPTIVCALEAEQAITVQTENVSEALASLEVSVQEPILMEIDIGAAQKTVGVDPANIALYKTLFDDPEELE</sequence>
<dbReference type="RefSeq" id="XP_056687391.1">
    <property type="nucleotide sequence ID" value="XM_056831413.1"/>
</dbReference>
<feature type="region of interest" description="Disordered" evidence="1">
    <location>
        <begin position="392"/>
        <end position="451"/>
    </location>
</feature>
<dbReference type="PANTHER" id="PTHR46033:SF1">
    <property type="entry name" value="PROTEIN MAIN-LIKE 2"/>
    <property type="match status" value="1"/>
</dbReference>
<reference evidence="3" key="1">
    <citation type="journal article" date="2021" name="Nat. Commun.">
        <title>Genomic analyses provide insights into spinach domestication and the genetic basis of agronomic traits.</title>
        <authorList>
            <person name="Cai X."/>
            <person name="Sun X."/>
            <person name="Xu C."/>
            <person name="Sun H."/>
            <person name="Wang X."/>
            <person name="Ge C."/>
            <person name="Zhang Z."/>
            <person name="Wang Q."/>
            <person name="Fei Z."/>
            <person name="Jiao C."/>
            <person name="Wang Q."/>
        </authorList>
    </citation>
    <scope>NUCLEOTIDE SEQUENCE [LARGE SCALE GENOMIC DNA]</scope>
    <source>
        <strain evidence="3">cv. Varoflay</strain>
    </source>
</reference>
<feature type="domain" description="Aminotransferase-like plant mobile" evidence="2">
    <location>
        <begin position="40"/>
        <end position="339"/>
    </location>
</feature>
<organism evidence="3 4">
    <name type="scientific">Spinacia oleracea</name>
    <name type="common">Spinach</name>
    <dbReference type="NCBI Taxonomy" id="3562"/>
    <lineage>
        <taxon>Eukaryota</taxon>
        <taxon>Viridiplantae</taxon>
        <taxon>Streptophyta</taxon>
        <taxon>Embryophyta</taxon>
        <taxon>Tracheophyta</taxon>
        <taxon>Spermatophyta</taxon>
        <taxon>Magnoliopsida</taxon>
        <taxon>eudicotyledons</taxon>
        <taxon>Gunneridae</taxon>
        <taxon>Pentapetalae</taxon>
        <taxon>Caryophyllales</taxon>
        <taxon>Chenopodiaceae</taxon>
        <taxon>Chenopodioideae</taxon>
        <taxon>Anserineae</taxon>
        <taxon>Spinacia</taxon>
    </lineage>
</organism>
<keyword evidence="3" id="KW-1185">Reference proteome</keyword>